<dbReference type="InterPro" id="IPR051679">
    <property type="entry name" value="DASS-Related_Transporters"/>
</dbReference>
<feature type="transmembrane region" description="Helical" evidence="7">
    <location>
        <begin position="383"/>
        <end position="416"/>
    </location>
</feature>
<sequence>MKIFVAISLIGLLILLIQNKYRGSILFTGLSSIYFILDFIKFDDLVEGFTNNSLLTLVLLLLVSIVLEKTILIDYFSKFVISKNYKKTFFKFGFIVLSYSAFVNNTAVVASLMSVVKNNKHHTPSKLLIPLSYFAILGGTLTLVGTSTNMLVNSFVVANGHESLKIFYFFYVGFFISFFGLITLYFARNLLPDNQTNNENIEEYLVEFKLSSNSKLIKKSVKENGLRNLEYFFLVEILRKGKTISPVTPSEIIEESDKLIFSGDIKYIDVLKKFDGLILVDDIKNSDIKTLTLVDTIVSSESSLIGKTVKETNFRSNYDAAIVSFKRGSSSILKIGEEIIQAGDRLILAVGNDFKNKDNISKNFYILSNIKQNEKYNTTQSIFIFFGFFSIILISALGYIGLFKALIFALIILLFFKFISLNDIKRKFPYEIFMIIGSSIGISKVLVNSGLANDIAQIITFSLGSFGIYGSFIGIYLVTFILTQFMSHNAAAAIAFPIGYATAIGLNVSIYPFVFAVAFGASASFMIPHGYQTNLMVSSLGAYKTSDFLKIGGILSIVYSLTVIMFVPLFFKF</sequence>
<accession>A0AAD0T1J7</accession>
<feature type="domain" description="RCK C-terminal" evidence="8">
    <location>
        <begin position="281"/>
        <end position="366"/>
    </location>
</feature>
<protein>
    <submittedName>
        <fullName evidence="9">Sodium:dicarboxylate cotransporter (Permease SLC13 domain)</fullName>
    </submittedName>
</protein>
<dbReference type="GO" id="GO:0005886">
    <property type="term" value="C:plasma membrane"/>
    <property type="evidence" value="ECO:0007669"/>
    <property type="project" value="TreeGrafter"/>
</dbReference>
<dbReference type="PROSITE" id="PS51202">
    <property type="entry name" value="RCK_C"/>
    <property type="match status" value="2"/>
</dbReference>
<dbReference type="GO" id="GO:0008324">
    <property type="term" value="F:monoatomic cation transmembrane transporter activity"/>
    <property type="evidence" value="ECO:0007669"/>
    <property type="project" value="InterPro"/>
</dbReference>
<dbReference type="GO" id="GO:0006813">
    <property type="term" value="P:potassium ion transport"/>
    <property type="evidence" value="ECO:0007669"/>
    <property type="project" value="InterPro"/>
</dbReference>
<dbReference type="Proteomes" id="UP000263040">
    <property type="component" value="Chromosome"/>
</dbReference>
<evidence type="ECO:0000313" key="9">
    <source>
        <dbReference type="EMBL" id="AXX90467.1"/>
    </source>
</evidence>
<dbReference type="InterPro" id="IPR004680">
    <property type="entry name" value="Cit_transptr-like_dom"/>
</dbReference>
<evidence type="ECO:0000256" key="2">
    <source>
        <dbReference type="ARBA" id="ARBA00022448"/>
    </source>
</evidence>
<keyword evidence="6 7" id="KW-0472">Membrane</keyword>
<keyword evidence="4" id="KW-0677">Repeat</keyword>
<feature type="transmembrane region" description="Helical" evidence="7">
    <location>
        <begin position="168"/>
        <end position="187"/>
    </location>
</feature>
<evidence type="ECO:0000313" key="10">
    <source>
        <dbReference type="Proteomes" id="UP000263040"/>
    </source>
</evidence>
<evidence type="ECO:0000256" key="3">
    <source>
        <dbReference type="ARBA" id="ARBA00022692"/>
    </source>
</evidence>
<keyword evidence="10" id="KW-1185">Reference proteome</keyword>
<dbReference type="KEGG" id="asui:ASUIS_2006"/>
<feature type="transmembrane region" description="Helical" evidence="7">
    <location>
        <begin position="54"/>
        <end position="77"/>
    </location>
</feature>
<evidence type="ECO:0000256" key="7">
    <source>
        <dbReference type="SAM" id="Phobius"/>
    </source>
</evidence>
<comment type="subcellular location">
    <subcellularLocation>
        <location evidence="1">Membrane</location>
        <topology evidence="1">Multi-pass membrane protein</topology>
    </subcellularLocation>
</comment>
<dbReference type="InterPro" id="IPR006037">
    <property type="entry name" value="RCK_C"/>
</dbReference>
<name>A0AAD0T1J7_9BACT</name>
<keyword evidence="3 7" id="KW-0812">Transmembrane</keyword>
<dbReference type="Gene3D" id="3.30.70.1450">
    <property type="entry name" value="Regulator of K+ conductance, C-terminal domain"/>
    <property type="match status" value="2"/>
</dbReference>
<organism evidence="9 10">
    <name type="scientific">Arcobacter suis CECT 7833</name>
    <dbReference type="NCBI Taxonomy" id="663365"/>
    <lineage>
        <taxon>Bacteria</taxon>
        <taxon>Pseudomonadati</taxon>
        <taxon>Campylobacterota</taxon>
        <taxon>Epsilonproteobacteria</taxon>
        <taxon>Campylobacterales</taxon>
        <taxon>Arcobacteraceae</taxon>
        <taxon>Arcobacter</taxon>
    </lineage>
</organism>
<evidence type="ECO:0000256" key="6">
    <source>
        <dbReference type="ARBA" id="ARBA00023136"/>
    </source>
</evidence>
<evidence type="ECO:0000256" key="5">
    <source>
        <dbReference type="ARBA" id="ARBA00022989"/>
    </source>
</evidence>
<evidence type="ECO:0000256" key="4">
    <source>
        <dbReference type="ARBA" id="ARBA00022737"/>
    </source>
</evidence>
<dbReference type="RefSeq" id="WP_118887057.1">
    <property type="nucleotide sequence ID" value="NZ_CP032100.1"/>
</dbReference>
<feature type="transmembrane region" description="Helical" evidence="7">
    <location>
        <begin position="485"/>
        <end position="504"/>
    </location>
</feature>
<feature type="domain" description="RCK C-terminal" evidence="8">
    <location>
        <begin position="193"/>
        <end position="277"/>
    </location>
</feature>
<feature type="transmembrane region" description="Helical" evidence="7">
    <location>
        <begin position="458"/>
        <end position="478"/>
    </location>
</feature>
<keyword evidence="2" id="KW-0813">Transport</keyword>
<dbReference type="PANTHER" id="PTHR43652:SF2">
    <property type="entry name" value="BASIC AMINO ACID ANTIPORTER YFCC-RELATED"/>
    <property type="match status" value="1"/>
</dbReference>
<reference evidence="9 10" key="1">
    <citation type="submission" date="2018-08" db="EMBL/GenBank/DDBJ databases">
        <title>Complete genome of the Arcobacter suis type strain LMG 26152.</title>
        <authorList>
            <person name="Miller W.G."/>
            <person name="Yee E."/>
            <person name="Bono J.L."/>
        </authorList>
    </citation>
    <scope>NUCLEOTIDE SEQUENCE [LARGE SCALE GENOMIC DNA]</scope>
    <source>
        <strain evidence="9 10">CECT 7833</strain>
    </source>
</reference>
<dbReference type="PANTHER" id="PTHR43652">
    <property type="entry name" value="BASIC AMINO ACID ANTIPORTER YFCC-RELATED"/>
    <property type="match status" value="1"/>
</dbReference>
<keyword evidence="5 7" id="KW-1133">Transmembrane helix</keyword>
<feature type="transmembrane region" description="Helical" evidence="7">
    <location>
        <begin position="428"/>
        <end position="446"/>
    </location>
</feature>
<evidence type="ECO:0000259" key="8">
    <source>
        <dbReference type="PROSITE" id="PS51202"/>
    </source>
</evidence>
<feature type="transmembrane region" description="Helical" evidence="7">
    <location>
        <begin position="548"/>
        <end position="571"/>
    </location>
</feature>
<dbReference type="Pfam" id="PF02080">
    <property type="entry name" value="TrkA_C"/>
    <property type="match status" value="2"/>
</dbReference>
<gene>
    <name evidence="9" type="ORF">ASUIS_2006</name>
</gene>
<dbReference type="Pfam" id="PF03600">
    <property type="entry name" value="CitMHS"/>
    <property type="match status" value="1"/>
</dbReference>
<dbReference type="AlphaFoldDB" id="A0AAD0T1J7"/>
<dbReference type="InterPro" id="IPR036721">
    <property type="entry name" value="RCK_C_sf"/>
</dbReference>
<dbReference type="EMBL" id="CP032100">
    <property type="protein sequence ID" value="AXX90467.1"/>
    <property type="molecule type" value="Genomic_DNA"/>
</dbReference>
<feature type="transmembrane region" description="Helical" evidence="7">
    <location>
        <begin position="510"/>
        <end position="527"/>
    </location>
</feature>
<evidence type="ECO:0000256" key="1">
    <source>
        <dbReference type="ARBA" id="ARBA00004141"/>
    </source>
</evidence>
<dbReference type="SUPFAM" id="SSF116726">
    <property type="entry name" value="TrkA C-terminal domain-like"/>
    <property type="match status" value="2"/>
</dbReference>
<feature type="transmembrane region" description="Helical" evidence="7">
    <location>
        <begin position="89"/>
        <end position="113"/>
    </location>
</feature>
<feature type="transmembrane region" description="Helical" evidence="7">
    <location>
        <begin position="133"/>
        <end position="156"/>
    </location>
</feature>
<proteinExistence type="predicted"/>